<accession>A0A9N9PQ73</accession>
<dbReference type="EMBL" id="CAJVRL010000063">
    <property type="protein sequence ID" value="CAG8955461.1"/>
    <property type="molecule type" value="Genomic_DNA"/>
</dbReference>
<reference evidence="2" key="1">
    <citation type="submission" date="2021-07" db="EMBL/GenBank/DDBJ databases">
        <authorList>
            <person name="Durling M."/>
        </authorList>
    </citation>
    <scope>NUCLEOTIDE SEQUENCE</scope>
</reference>
<dbReference type="AlphaFoldDB" id="A0A9N9PQ73"/>
<sequence length="157" mass="16888">MVVAKLASLSRTPDTLTLLEDILICEAGSPVSLRALADVMVEFDIMRDMTSESDIQAKPKYHGAQTSRTIRKDAVLCASIAATIPAAWRRKKMLVLASAETTSATMICIIDEATPIPQPMPSNIGPSHTKRSGSESGTPTMESDRTNARPYLLATTP</sequence>
<gene>
    <name evidence="2" type="ORF">HYFRA_00010327</name>
</gene>
<comment type="caution">
    <text evidence="2">The sequence shown here is derived from an EMBL/GenBank/DDBJ whole genome shotgun (WGS) entry which is preliminary data.</text>
</comment>
<protein>
    <submittedName>
        <fullName evidence="2">Uncharacterized protein</fullName>
    </submittedName>
</protein>
<feature type="region of interest" description="Disordered" evidence="1">
    <location>
        <begin position="117"/>
        <end position="157"/>
    </location>
</feature>
<name>A0A9N9PQ73_9HELO</name>
<keyword evidence="3" id="KW-1185">Reference proteome</keyword>
<organism evidence="2 3">
    <name type="scientific">Hymenoscyphus fraxineus</name>
    <dbReference type="NCBI Taxonomy" id="746836"/>
    <lineage>
        <taxon>Eukaryota</taxon>
        <taxon>Fungi</taxon>
        <taxon>Dikarya</taxon>
        <taxon>Ascomycota</taxon>
        <taxon>Pezizomycotina</taxon>
        <taxon>Leotiomycetes</taxon>
        <taxon>Helotiales</taxon>
        <taxon>Helotiaceae</taxon>
        <taxon>Hymenoscyphus</taxon>
    </lineage>
</organism>
<evidence type="ECO:0000313" key="2">
    <source>
        <dbReference type="EMBL" id="CAG8955461.1"/>
    </source>
</evidence>
<evidence type="ECO:0000256" key="1">
    <source>
        <dbReference type="SAM" id="MobiDB-lite"/>
    </source>
</evidence>
<proteinExistence type="predicted"/>
<evidence type="ECO:0000313" key="3">
    <source>
        <dbReference type="Proteomes" id="UP000696280"/>
    </source>
</evidence>
<dbReference type="Proteomes" id="UP000696280">
    <property type="component" value="Unassembled WGS sequence"/>
</dbReference>